<evidence type="ECO:0008006" key="5">
    <source>
        <dbReference type="Google" id="ProtNLM"/>
    </source>
</evidence>
<keyword evidence="2" id="KW-0732">Signal</keyword>
<evidence type="ECO:0000313" key="4">
    <source>
        <dbReference type="Proteomes" id="UP000294980"/>
    </source>
</evidence>
<dbReference type="RefSeq" id="WP_117316085.1">
    <property type="nucleotide sequence ID" value="NZ_QQSW01000005.1"/>
</dbReference>
<feature type="signal peptide" evidence="2">
    <location>
        <begin position="1"/>
        <end position="28"/>
    </location>
</feature>
<sequence length="305" mass="32228">MISTNSRTFFLGGGLSALALVYASTALAGSATVESPNGERMVFEYADGNKLRLNTPQQDTYMLVRDNTLYAVSYNNGQPMVVNASTMMKGFADMAKMTEQAAPAGATAEVVSIKATGRRETVAGINGEIYEITTREEGDNITQEVVMSSDARALEFRDALFTMIRASTEAMDEELRRNSEDFRNRLGDMNMGILRYGTEMKLAAIDGDTVAAARFELPAKPVDMNDLGGLMGAFSGAASQSAGGADAGEESQDAGSGVGGLFSGMMEKLGGNEDASESEAEEDASNPAQEAGEAVGKAFKKLFGK</sequence>
<reference evidence="3 4" key="1">
    <citation type="submission" date="2019-03" db="EMBL/GenBank/DDBJ databases">
        <title>Genomic Encyclopedia of Type Strains, Phase IV (KMG-IV): sequencing the most valuable type-strain genomes for metagenomic binning, comparative biology and taxonomic classification.</title>
        <authorList>
            <person name="Goeker M."/>
        </authorList>
    </citation>
    <scope>NUCLEOTIDE SEQUENCE [LARGE SCALE GENOMIC DNA]</scope>
    <source>
        <strain evidence="3 4">DSM 23344</strain>
    </source>
</reference>
<dbReference type="EMBL" id="SLWX01000006">
    <property type="protein sequence ID" value="TCO75830.1"/>
    <property type="molecule type" value="Genomic_DNA"/>
</dbReference>
<dbReference type="AlphaFoldDB" id="A0A4V2SBQ0"/>
<comment type="caution">
    <text evidence="3">The sequence shown here is derived from an EMBL/GenBank/DDBJ whole genome shotgun (WGS) entry which is preliminary data.</text>
</comment>
<dbReference type="OrthoDB" id="6238784at2"/>
<name>A0A4V2SBQ0_9GAMM</name>
<proteinExistence type="predicted"/>
<evidence type="ECO:0000256" key="1">
    <source>
        <dbReference type="SAM" id="MobiDB-lite"/>
    </source>
</evidence>
<dbReference type="Proteomes" id="UP000294980">
    <property type="component" value="Unassembled WGS sequence"/>
</dbReference>
<evidence type="ECO:0000256" key="2">
    <source>
        <dbReference type="SAM" id="SignalP"/>
    </source>
</evidence>
<accession>A0A4V2SBQ0</accession>
<keyword evidence="4" id="KW-1185">Reference proteome</keyword>
<protein>
    <recommendedName>
        <fullName evidence="5">DUF4412 domain-containing protein</fullName>
    </recommendedName>
</protein>
<feature type="region of interest" description="Disordered" evidence="1">
    <location>
        <begin position="238"/>
        <end position="292"/>
    </location>
</feature>
<organism evidence="3 4">
    <name type="scientific">Chromatocurvus halotolerans</name>
    <dbReference type="NCBI Taxonomy" id="1132028"/>
    <lineage>
        <taxon>Bacteria</taxon>
        <taxon>Pseudomonadati</taxon>
        <taxon>Pseudomonadota</taxon>
        <taxon>Gammaproteobacteria</taxon>
        <taxon>Cellvibrionales</taxon>
        <taxon>Halieaceae</taxon>
        <taxon>Chromatocurvus</taxon>
    </lineage>
</organism>
<evidence type="ECO:0000313" key="3">
    <source>
        <dbReference type="EMBL" id="TCO75830.1"/>
    </source>
</evidence>
<feature type="chain" id="PRO_5020376158" description="DUF4412 domain-containing protein" evidence="2">
    <location>
        <begin position="29"/>
        <end position="305"/>
    </location>
</feature>
<feature type="compositionally biased region" description="Acidic residues" evidence="1">
    <location>
        <begin position="274"/>
        <end position="284"/>
    </location>
</feature>
<gene>
    <name evidence="3" type="ORF">EV688_10620</name>
</gene>